<keyword evidence="3" id="KW-1185">Reference proteome</keyword>
<gene>
    <name evidence="2" type="ORF">TTRE_0000620701</name>
</gene>
<protein>
    <submittedName>
        <fullName evidence="2">Uncharacterized protein</fullName>
    </submittedName>
</protein>
<evidence type="ECO:0000313" key="3">
    <source>
        <dbReference type="Proteomes" id="UP000030665"/>
    </source>
</evidence>
<dbReference type="EMBL" id="HG806235">
    <property type="protein sequence ID" value="CDW57907.1"/>
    <property type="molecule type" value="Genomic_DNA"/>
</dbReference>
<reference evidence="2" key="1">
    <citation type="submission" date="2014-01" db="EMBL/GenBank/DDBJ databases">
        <authorList>
            <person name="Aslett M."/>
        </authorList>
    </citation>
    <scope>NUCLEOTIDE SEQUENCE</scope>
</reference>
<proteinExistence type="predicted"/>
<name>A0A077ZBY2_TRITR</name>
<sequence>MSSLISGIAKLLRKRKWQPAAGEEESNKPTRPFKELRCSDYQYGGEINSDSSPVHTPLKDDGQLRNEKMIYKEMHVLCHSVNKGSCQPCSPGKVIADSSPVTQSQGKDNQLIAVRYEKGRFITRDGKILSVIKGDTLYVNAANHQSNT</sequence>
<dbReference type="Proteomes" id="UP000030665">
    <property type="component" value="Unassembled WGS sequence"/>
</dbReference>
<accession>A0A077ZBY2</accession>
<reference evidence="2" key="2">
    <citation type="submission" date="2014-03" db="EMBL/GenBank/DDBJ databases">
        <title>The whipworm genome and dual-species transcriptomics of an intimate host-pathogen interaction.</title>
        <authorList>
            <person name="Foth B.J."/>
            <person name="Tsai I.J."/>
            <person name="Reid A.J."/>
            <person name="Bancroft A.J."/>
            <person name="Nichol S."/>
            <person name="Tracey A."/>
            <person name="Holroyd N."/>
            <person name="Cotton J.A."/>
            <person name="Stanley E.J."/>
            <person name="Zarowiecki M."/>
            <person name="Liu J.Z."/>
            <person name="Huckvale T."/>
            <person name="Cooper P.J."/>
            <person name="Grencis R.K."/>
            <person name="Berriman M."/>
        </authorList>
    </citation>
    <scope>NUCLEOTIDE SEQUENCE [LARGE SCALE GENOMIC DNA]</scope>
</reference>
<feature type="compositionally biased region" description="Basic and acidic residues" evidence="1">
    <location>
        <begin position="25"/>
        <end position="35"/>
    </location>
</feature>
<dbReference type="AlphaFoldDB" id="A0A077ZBY2"/>
<evidence type="ECO:0000313" key="2">
    <source>
        <dbReference type="EMBL" id="CDW57907.1"/>
    </source>
</evidence>
<evidence type="ECO:0000256" key="1">
    <source>
        <dbReference type="SAM" id="MobiDB-lite"/>
    </source>
</evidence>
<feature type="region of interest" description="Disordered" evidence="1">
    <location>
        <begin position="14"/>
        <end position="35"/>
    </location>
</feature>
<dbReference type="OrthoDB" id="10313564at2759"/>
<organism evidence="2 3">
    <name type="scientific">Trichuris trichiura</name>
    <name type="common">Whipworm</name>
    <name type="synonym">Trichocephalus trichiurus</name>
    <dbReference type="NCBI Taxonomy" id="36087"/>
    <lineage>
        <taxon>Eukaryota</taxon>
        <taxon>Metazoa</taxon>
        <taxon>Ecdysozoa</taxon>
        <taxon>Nematoda</taxon>
        <taxon>Enoplea</taxon>
        <taxon>Dorylaimia</taxon>
        <taxon>Trichinellida</taxon>
        <taxon>Trichuridae</taxon>
        <taxon>Trichuris</taxon>
    </lineage>
</organism>